<organism evidence="2">
    <name type="scientific">Caldithrix abyssi</name>
    <dbReference type="NCBI Taxonomy" id="187145"/>
    <lineage>
        <taxon>Bacteria</taxon>
        <taxon>Pseudomonadati</taxon>
        <taxon>Calditrichota</taxon>
        <taxon>Calditrichia</taxon>
        <taxon>Calditrichales</taxon>
        <taxon>Calditrichaceae</taxon>
        <taxon>Caldithrix</taxon>
    </lineage>
</organism>
<dbReference type="AlphaFoldDB" id="A0A7V5H2G0"/>
<dbReference type="Proteomes" id="UP000886111">
    <property type="component" value="Unassembled WGS sequence"/>
</dbReference>
<dbReference type="GO" id="GO:0009288">
    <property type="term" value="C:bacterial-type flagellum"/>
    <property type="evidence" value="ECO:0007669"/>
    <property type="project" value="InterPro"/>
</dbReference>
<evidence type="ECO:0000313" key="2">
    <source>
        <dbReference type="EMBL" id="HHE54589.1"/>
    </source>
</evidence>
<evidence type="ECO:0000259" key="1">
    <source>
        <dbReference type="Pfam" id="PF00669"/>
    </source>
</evidence>
<feature type="domain" description="Flagellin N-terminal" evidence="1">
    <location>
        <begin position="10"/>
        <end position="139"/>
    </location>
</feature>
<dbReference type="InterPro" id="IPR001029">
    <property type="entry name" value="Flagellin_N"/>
</dbReference>
<protein>
    <recommendedName>
        <fullName evidence="1">Flagellin N-terminal domain-containing protein</fullName>
    </recommendedName>
</protein>
<dbReference type="Gene3D" id="1.20.1330.10">
    <property type="entry name" value="f41 fragment of flagellin, N-terminal domain"/>
    <property type="match status" value="1"/>
</dbReference>
<reference evidence="2" key="1">
    <citation type="journal article" date="2020" name="mSystems">
        <title>Genome- and Community-Level Interaction Insights into Carbon Utilization and Element Cycling Functions of Hydrothermarchaeota in Hydrothermal Sediment.</title>
        <authorList>
            <person name="Zhou Z."/>
            <person name="Liu Y."/>
            <person name="Xu W."/>
            <person name="Pan J."/>
            <person name="Luo Z.H."/>
            <person name="Li M."/>
        </authorList>
    </citation>
    <scope>NUCLEOTIDE SEQUENCE [LARGE SCALE GENOMIC DNA]</scope>
    <source>
        <strain evidence="2">HyVt-76</strain>
    </source>
</reference>
<dbReference type="Pfam" id="PF00669">
    <property type="entry name" value="Flagellin_N"/>
    <property type="match status" value="1"/>
</dbReference>
<accession>A0A7V5H2G0</accession>
<dbReference type="PANTHER" id="PTHR42792">
    <property type="entry name" value="FLAGELLIN"/>
    <property type="match status" value="1"/>
</dbReference>
<dbReference type="GO" id="GO:0005198">
    <property type="term" value="F:structural molecule activity"/>
    <property type="evidence" value="ECO:0007669"/>
    <property type="project" value="InterPro"/>
</dbReference>
<dbReference type="InterPro" id="IPR001492">
    <property type="entry name" value="Flagellin"/>
</dbReference>
<gene>
    <name evidence="2" type="ORF">ENL21_02325</name>
</gene>
<comment type="caution">
    <text evidence="2">The sequence shown here is derived from an EMBL/GenBank/DDBJ whole genome shotgun (WGS) entry which is preliminary data.</text>
</comment>
<dbReference type="PANTHER" id="PTHR42792:SF1">
    <property type="entry name" value="FLAGELLAR HOOK-ASSOCIATED PROTEIN 3"/>
    <property type="match status" value="1"/>
</dbReference>
<proteinExistence type="predicted"/>
<sequence>MMRITQSMFLRNTMQRLFNSRKILLDTQDRIATQKKIKQPSDNPVGFSRVQRLHESLRQNEVFLKNIEESEGWLENSSNLLEQVYQTIVDARIEATKGTDAVTTTELRASLAEQLRGIMDEIVATLNSTYLGKNVFGGTITKSATPFELNDLDVTYHGDDQFIKRRISKQVNISINVPGNQIMDTGIFDTLKETITALENDDVDALKVAIENMRQSEKKFLNINTVYGSKIDNLQLIKNRVTRTNENFQKFISQEEDAVLEEEVIKLKSEEIAYQAALQSTSQIMELNLMNYL</sequence>
<name>A0A7V5H2G0_CALAY</name>
<dbReference type="SUPFAM" id="SSF64518">
    <property type="entry name" value="Phase 1 flagellin"/>
    <property type="match status" value="1"/>
</dbReference>
<dbReference type="EMBL" id="DRTD01000171">
    <property type="protein sequence ID" value="HHE54589.1"/>
    <property type="molecule type" value="Genomic_DNA"/>
</dbReference>